<dbReference type="Gene3D" id="1.10.10.60">
    <property type="entry name" value="Homeodomain-like"/>
    <property type="match status" value="1"/>
</dbReference>
<evidence type="ECO:0000313" key="3">
    <source>
        <dbReference type="EMBL" id="ERP30751.1"/>
    </source>
</evidence>
<dbReference type="GO" id="GO:0003677">
    <property type="term" value="F:DNA binding"/>
    <property type="evidence" value="ECO:0007669"/>
    <property type="project" value="InterPro"/>
</dbReference>
<dbReference type="InterPro" id="IPR036162">
    <property type="entry name" value="Resolvase-like_N_sf"/>
</dbReference>
<comment type="similarity">
    <text evidence="1">Belongs to the site-specific recombinase resolvase family.</text>
</comment>
<sequence>MAVAEFERSIIRERQREGIEKAKQRGVYKGRKPSLSDEQVKEAKERIAQGVPKSVVARDLNISRTTLYGYLW</sequence>
<dbReference type="Proteomes" id="UP000017148">
    <property type="component" value="Unassembled WGS sequence"/>
</dbReference>
<dbReference type="CDD" id="cd00569">
    <property type="entry name" value="HTH_Hin_like"/>
    <property type="match status" value="1"/>
</dbReference>
<proteinExistence type="inferred from homology"/>
<evidence type="ECO:0000313" key="4">
    <source>
        <dbReference type="Proteomes" id="UP000017148"/>
    </source>
</evidence>
<dbReference type="InterPro" id="IPR006120">
    <property type="entry name" value="Resolvase_HTH_dom"/>
</dbReference>
<accession>U7D5A8</accession>
<organism evidence="3 4">
    <name type="scientific">Chitinivibrio alkaliphilus ACht1</name>
    <dbReference type="NCBI Taxonomy" id="1313304"/>
    <lineage>
        <taxon>Bacteria</taxon>
        <taxon>Pseudomonadati</taxon>
        <taxon>Fibrobacterota</taxon>
        <taxon>Chitinivibrionia</taxon>
        <taxon>Chitinivibrionales</taxon>
        <taxon>Chitinivibrionaceae</taxon>
        <taxon>Chitinivibrio</taxon>
    </lineage>
</organism>
<dbReference type="InterPro" id="IPR006119">
    <property type="entry name" value="Resolv_N"/>
</dbReference>
<dbReference type="eggNOG" id="COG1961">
    <property type="taxonomic scope" value="Bacteria"/>
</dbReference>
<dbReference type="SUPFAM" id="SSF46689">
    <property type="entry name" value="Homeodomain-like"/>
    <property type="match status" value="1"/>
</dbReference>
<gene>
    <name evidence="3" type="ORF">CALK_2416</name>
</gene>
<dbReference type="AlphaFoldDB" id="U7D5A8"/>
<comment type="caution">
    <text evidence="3">The sequence shown here is derived from an EMBL/GenBank/DDBJ whole genome shotgun (WGS) entry which is preliminary data.</text>
</comment>
<dbReference type="PROSITE" id="PS51736">
    <property type="entry name" value="RECOMBINASES_3"/>
    <property type="match status" value="1"/>
</dbReference>
<evidence type="ECO:0000256" key="1">
    <source>
        <dbReference type="ARBA" id="ARBA00009913"/>
    </source>
</evidence>
<dbReference type="Pfam" id="PF00239">
    <property type="entry name" value="Resolvase"/>
    <property type="match status" value="1"/>
</dbReference>
<dbReference type="InterPro" id="IPR009057">
    <property type="entry name" value="Homeodomain-like_sf"/>
</dbReference>
<dbReference type="OrthoDB" id="128993at2"/>
<keyword evidence="4" id="KW-1185">Reference proteome</keyword>
<evidence type="ECO:0000259" key="2">
    <source>
        <dbReference type="PROSITE" id="PS51736"/>
    </source>
</evidence>
<dbReference type="PATRIC" id="fig|1313304.3.peg.2304"/>
<dbReference type="EMBL" id="ASJR01000035">
    <property type="protein sequence ID" value="ERP30751.1"/>
    <property type="molecule type" value="Genomic_DNA"/>
</dbReference>
<feature type="domain" description="Resolvase/invertase-type recombinase catalytic" evidence="2">
    <location>
        <begin position="1"/>
        <end position="26"/>
    </location>
</feature>
<dbReference type="Pfam" id="PF02796">
    <property type="entry name" value="HTH_7"/>
    <property type="match status" value="1"/>
</dbReference>
<dbReference type="GO" id="GO:0000150">
    <property type="term" value="F:DNA strand exchange activity"/>
    <property type="evidence" value="ECO:0007669"/>
    <property type="project" value="InterPro"/>
</dbReference>
<dbReference type="SUPFAM" id="SSF53041">
    <property type="entry name" value="Resolvase-like"/>
    <property type="match status" value="1"/>
</dbReference>
<protein>
    <recommendedName>
        <fullName evidence="2">Resolvase/invertase-type recombinase catalytic domain-containing protein</fullName>
    </recommendedName>
</protein>
<reference evidence="3 4" key="1">
    <citation type="journal article" date="2013" name="Environ. Microbiol.">
        <title>Genome analysis of Chitinivibrio alkaliphilus gen. nov., sp. nov., a novel extremely haloalkaliphilic anaerobic chitinolytic bacterium from the candidate phylum Termite Group 3.</title>
        <authorList>
            <person name="Sorokin D.Y."/>
            <person name="Gumerov V.M."/>
            <person name="Rakitin A.L."/>
            <person name="Beletsky A.V."/>
            <person name="Damste J.S."/>
            <person name="Muyzer G."/>
            <person name="Mardanov A.V."/>
            <person name="Ravin N.V."/>
        </authorList>
    </citation>
    <scope>NUCLEOTIDE SEQUENCE [LARGE SCALE GENOMIC DNA]</scope>
    <source>
        <strain evidence="3 4">ACht1</strain>
    </source>
</reference>
<name>U7D5A8_9BACT</name>